<comment type="caution">
    <text evidence="2">The sequence shown here is derived from an EMBL/GenBank/DDBJ whole genome shotgun (WGS) entry which is preliminary data.</text>
</comment>
<name>A0A9Q3K192_9BASI</name>
<dbReference type="EMBL" id="AVOT02089551">
    <property type="protein sequence ID" value="MBW0572146.1"/>
    <property type="molecule type" value="Genomic_DNA"/>
</dbReference>
<sequence>MGEENSTKHTSRERRSWRHKTPWKKGFSPSTSSLRKTRDCMTLGKRSDDLDLVHFRALTSTNCAKNSIVKHPNESQLDNFKELINGYTLPISTSSPDLLKSLQISIQFDEDANVSEGFFEYCKRKARQYGLPFIGLSFSKSKPALLWNAFTKAFLIDSFSHALLVHKYDTYFRFGSKQAKPD</sequence>
<proteinExistence type="predicted"/>
<gene>
    <name evidence="2" type="ORF">O181_111861</name>
</gene>
<keyword evidence="3" id="KW-1185">Reference proteome</keyword>
<feature type="compositionally biased region" description="Basic residues" evidence="1">
    <location>
        <begin position="9"/>
        <end position="23"/>
    </location>
</feature>
<dbReference type="OrthoDB" id="2507612at2759"/>
<evidence type="ECO:0000256" key="1">
    <source>
        <dbReference type="SAM" id="MobiDB-lite"/>
    </source>
</evidence>
<dbReference type="AlphaFoldDB" id="A0A9Q3K192"/>
<feature type="region of interest" description="Disordered" evidence="1">
    <location>
        <begin position="1"/>
        <end position="35"/>
    </location>
</feature>
<evidence type="ECO:0000313" key="2">
    <source>
        <dbReference type="EMBL" id="MBW0572146.1"/>
    </source>
</evidence>
<accession>A0A9Q3K192</accession>
<evidence type="ECO:0000313" key="3">
    <source>
        <dbReference type="Proteomes" id="UP000765509"/>
    </source>
</evidence>
<reference evidence="2" key="1">
    <citation type="submission" date="2021-03" db="EMBL/GenBank/DDBJ databases">
        <title>Draft genome sequence of rust myrtle Austropuccinia psidii MF-1, a brazilian biotype.</title>
        <authorList>
            <person name="Quecine M.C."/>
            <person name="Pachon D.M.R."/>
            <person name="Bonatelli M.L."/>
            <person name="Correr F.H."/>
            <person name="Franceschini L.M."/>
            <person name="Leite T.F."/>
            <person name="Margarido G.R.A."/>
            <person name="Almeida C.A."/>
            <person name="Ferrarezi J.A."/>
            <person name="Labate C.A."/>
        </authorList>
    </citation>
    <scope>NUCLEOTIDE SEQUENCE</scope>
    <source>
        <strain evidence="2">MF-1</strain>
    </source>
</reference>
<dbReference type="Proteomes" id="UP000765509">
    <property type="component" value="Unassembled WGS sequence"/>
</dbReference>
<protein>
    <submittedName>
        <fullName evidence="2">Uncharacterized protein</fullName>
    </submittedName>
</protein>
<organism evidence="2 3">
    <name type="scientific">Austropuccinia psidii MF-1</name>
    <dbReference type="NCBI Taxonomy" id="1389203"/>
    <lineage>
        <taxon>Eukaryota</taxon>
        <taxon>Fungi</taxon>
        <taxon>Dikarya</taxon>
        <taxon>Basidiomycota</taxon>
        <taxon>Pucciniomycotina</taxon>
        <taxon>Pucciniomycetes</taxon>
        <taxon>Pucciniales</taxon>
        <taxon>Sphaerophragmiaceae</taxon>
        <taxon>Austropuccinia</taxon>
    </lineage>
</organism>